<evidence type="ECO:0000259" key="1">
    <source>
        <dbReference type="Pfam" id="PF04993"/>
    </source>
</evidence>
<dbReference type="EMBL" id="JACOSL010000013">
    <property type="protein sequence ID" value="MBI1755862.1"/>
    <property type="molecule type" value="Genomic_DNA"/>
</dbReference>
<sequence>MNYDPKALLPKLEAATADLPYLFRHRAMFGGFGVYANDKMTATLSNVGIGFKLSPSDHAELLRQGGVGLAYEPGQPPSKSYALVPADWHEDAAKLREWAERSAKFVTGGT</sequence>
<organism evidence="2 3">
    <name type="scientific">Fimbriimonas ginsengisoli</name>
    <dbReference type="NCBI Taxonomy" id="1005039"/>
    <lineage>
        <taxon>Bacteria</taxon>
        <taxon>Bacillati</taxon>
        <taxon>Armatimonadota</taxon>
        <taxon>Fimbriimonadia</taxon>
        <taxon>Fimbriimonadales</taxon>
        <taxon>Fimbriimonadaceae</taxon>
        <taxon>Fimbriimonas</taxon>
    </lineage>
</organism>
<gene>
    <name evidence="2" type="ORF">HYR64_01990</name>
</gene>
<dbReference type="Gene3D" id="3.30.1460.30">
    <property type="entry name" value="YgaC/TfoX-N like chaperone"/>
    <property type="match status" value="1"/>
</dbReference>
<evidence type="ECO:0000313" key="3">
    <source>
        <dbReference type="Proteomes" id="UP000727962"/>
    </source>
</evidence>
<protein>
    <submittedName>
        <fullName evidence="2">TfoX/Sxy family protein</fullName>
    </submittedName>
</protein>
<dbReference type="Proteomes" id="UP000727962">
    <property type="component" value="Unassembled WGS sequence"/>
</dbReference>
<dbReference type="Pfam" id="PF04993">
    <property type="entry name" value="TfoX_N"/>
    <property type="match status" value="1"/>
</dbReference>
<dbReference type="InterPro" id="IPR007076">
    <property type="entry name" value="TfoX_N"/>
</dbReference>
<accession>A0A931PTV3</accession>
<feature type="domain" description="TfoX N-terminal" evidence="1">
    <location>
        <begin position="24"/>
        <end position="104"/>
    </location>
</feature>
<comment type="caution">
    <text evidence="2">The sequence shown here is derived from an EMBL/GenBank/DDBJ whole genome shotgun (WGS) entry which is preliminary data.</text>
</comment>
<reference evidence="2" key="1">
    <citation type="submission" date="2020-07" db="EMBL/GenBank/DDBJ databases">
        <title>Huge and variable diversity of episymbiotic CPR bacteria and DPANN archaea in groundwater ecosystems.</title>
        <authorList>
            <person name="He C.Y."/>
            <person name="Keren R."/>
            <person name="Whittaker M."/>
            <person name="Farag I.F."/>
            <person name="Doudna J."/>
            <person name="Cate J.H.D."/>
            <person name="Banfield J.F."/>
        </authorList>
    </citation>
    <scope>NUCLEOTIDE SEQUENCE</scope>
    <source>
        <strain evidence="2">NC_groundwater_17_Pr7_B-0.1um_64_12</strain>
    </source>
</reference>
<proteinExistence type="predicted"/>
<dbReference type="AlphaFoldDB" id="A0A931PTV3"/>
<name>A0A931PTV3_FIMGI</name>
<evidence type="ECO:0000313" key="2">
    <source>
        <dbReference type="EMBL" id="MBI1755862.1"/>
    </source>
</evidence>
<dbReference type="SUPFAM" id="SSF159894">
    <property type="entry name" value="YgaC/TfoX-N like"/>
    <property type="match status" value="1"/>
</dbReference>